<keyword evidence="2" id="KW-1185">Reference proteome</keyword>
<dbReference type="Proteomes" id="UP000886520">
    <property type="component" value="Chromosome 13"/>
</dbReference>
<protein>
    <submittedName>
        <fullName evidence="1">Uncharacterized protein</fullName>
    </submittedName>
</protein>
<evidence type="ECO:0000313" key="2">
    <source>
        <dbReference type="Proteomes" id="UP000886520"/>
    </source>
</evidence>
<comment type="caution">
    <text evidence="1">The sequence shown here is derived from an EMBL/GenBank/DDBJ whole genome shotgun (WGS) entry which is preliminary data.</text>
</comment>
<organism evidence="1 2">
    <name type="scientific">Adiantum capillus-veneris</name>
    <name type="common">Maidenhair fern</name>
    <dbReference type="NCBI Taxonomy" id="13818"/>
    <lineage>
        <taxon>Eukaryota</taxon>
        <taxon>Viridiplantae</taxon>
        <taxon>Streptophyta</taxon>
        <taxon>Embryophyta</taxon>
        <taxon>Tracheophyta</taxon>
        <taxon>Polypodiopsida</taxon>
        <taxon>Polypodiidae</taxon>
        <taxon>Polypodiales</taxon>
        <taxon>Pteridineae</taxon>
        <taxon>Pteridaceae</taxon>
        <taxon>Vittarioideae</taxon>
        <taxon>Adiantum</taxon>
    </lineage>
</organism>
<sequence length="83" mass="9954">MLVINSIVNRRRGIFGGRGRNIIISFQRSRNIRELITSKGIHLTIIVKHKRRHKDHTLFRVYVWPKERVIKPFYMTSDSIIIR</sequence>
<proteinExistence type="predicted"/>
<accession>A0A9D4UN29</accession>
<reference evidence="1" key="1">
    <citation type="submission" date="2021-01" db="EMBL/GenBank/DDBJ databases">
        <title>Adiantum capillus-veneris genome.</title>
        <authorList>
            <person name="Fang Y."/>
            <person name="Liao Q."/>
        </authorList>
    </citation>
    <scope>NUCLEOTIDE SEQUENCE</scope>
    <source>
        <strain evidence="1">H3</strain>
        <tissue evidence="1">Leaf</tissue>
    </source>
</reference>
<evidence type="ECO:0000313" key="1">
    <source>
        <dbReference type="EMBL" id="KAI5070939.1"/>
    </source>
</evidence>
<gene>
    <name evidence="1" type="ORF">GOP47_0013190</name>
</gene>
<name>A0A9D4UN29_ADICA</name>
<dbReference type="AlphaFoldDB" id="A0A9D4UN29"/>
<dbReference type="EMBL" id="JABFUD020000013">
    <property type="protein sequence ID" value="KAI5070939.1"/>
    <property type="molecule type" value="Genomic_DNA"/>
</dbReference>